<feature type="non-terminal residue" evidence="1">
    <location>
        <position position="65"/>
    </location>
</feature>
<proteinExistence type="predicted"/>
<evidence type="ECO:0000313" key="1">
    <source>
        <dbReference type="EMBL" id="GAH49127.1"/>
    </source>
</evidence>
<dbReference type="EMBL" id="BARU01019116">
    <property type="protein sequence ID" value="GAH49127.1"/>
    <property type="molecule type" value="Genomic_DNA"/>
</dbReference>
<accession>X1FVV1</accession>
<name>X1FVV1_9ZZZZ</name>
<dbReference type="AlphaFoldDB" id="X1FVV1"/>
<gene>
    <name evidence="1" type="ORF">S03H2_31523</name>
</gene>
<dbReference type="Pfam" id="PF12675">
    <property type="entry name" value="DUF3795"/>
    <property type="match status" value="1"/>
</dbReference>
<protein>
    <recommendedName>
        <fullName evidence="2">DUF3795 domain-containing protein</fullName>
    </recommendedName>
</protein>
<sequence length="65" mass="7558">MLIAVPPLIFPCAQEKGIDFCGECDKYPCNDLKEFQAAGAHRFELWKAQEQIISKGYEKWMEEMM</sequence>
<reference evidence="1" key="1">
    <citation type="journal article" date="2014" name="Front. Microbiol.">
        <title>High frequency of phylogenetically diverse reductive dehalogenase-homologous genes in deep subseafloor sedimentary metagenomes.</title>
        <authorList>
            <person name="Kawai M."/>
            <person name="Futagami T."/>
            <person name="Toyoda A."/>
            <person name="Takaki Y."/>
            <person name="Nishi S."/>
            <person name="Hori S."/>
            <person name="Arai W."/>
            <person name="Tsubouchi T."/>
            <person name="Morono Y."/>
            <person name="Uchiyama I."/>
            <person name="Ito T."/>
            <person name="Fujiyama A."/>
            <person name="Inagaki F."/>
            <person name="Takami H."/>
        </authorList>
    </citation>
    <scope>NUCLEOTIDE SEQUENCE</scope>
    <source>
        <strain evidence="1">Expedition CK06-06</strain>
    </source>
</reference>
<evidence type="ECO:0008006" key="2">
    <source>
        <dbReference type="Google" id="ProtNLM"/>
    </source>
</evidence>
<organism evidence="1">
    <name type="scientific">marine sediment metagenome</name>
    <dbReference type="NCBI Taxonomy" id="412755"/>
    <lineage>
        <taxon>unclassified sequences</taxon>
        <taxon>metagenomes</taxon>
        <taxon>ecological metagenomes</taxon>
    </lineage>
</organism>
<dbReference type="InterPro" id="IPR024227">
    <property type="entry name" value="DUF3795"/>
</dbReference>
<comment type="caution">
    <text evidence="1">The sequence shown here is derived from an EMBL/GenBank/DDBJ whole genome shotgun (WGS) entry which is preliminary data.</text>
</comment>